<gene>
    <name evidence="2" type="ORF">EOD39_4930</name>
</gene>
<dbReference type="EMBL" id="SCEB01214621">
    <property type="protein sequence ID" value="RXM34210.1"/>
    <property type="molecule type" value="Genomic_DNA"/>
</dbReference>
<evidence type="ECO:0000313" key="2">
    <source>
        <dbReference type="EMBL" id="RXM34210.1"/>
    </source>
</evidence>
<evidence type="ECO:0000256" key="1">
    <source>
        <dbReference type="SAM" id="MobiDB-lite"/>
    </source>
</evidence>
<name>A0A444UGA7_ACIRT</name>
<feature type="region of interest" description="Disordered" evidence="1">
    <location>
        <begin position="50"/>
        <end position="72"/>
    </location>
</feature>
<dbReference type="Proteomes" id="UP000289886">
    <property type="component" value="Unassembled WGS sequence"/>
</dbReference>
<sequence length="118" mass="13479">MLHWCQTEAGFNEHSRDEGKLSGRRSARAGGTRHNCWEQRVDKGALEGRRQDAAQTETYSRPREKIQPSWRSREGRRYSTAWSEADIVLELGALSLLTPTRPPIAEAHAWPEQKSAYC</sequence>
<organism evidence="2 3">
    <name type="scientific">Acipenser ruthenus</name>
    <name type="common">Sterlet sturgeon</name>
    <dbReference type="NCBI Taxonomy" id="7906"/>
    <lineage>
        <taxon>Eukaryota</taxon>
        <taxon>Metazoa</taxon>
        <taxon>Chordata</taxon>
        <taxon>Craniata</taxon>
        <taxon>Vertebrata</taxon>
        <taxon>Euteleostomi</taxon>
        <taxon>Actinopterygii</taxon>
        <taxon>Chondrostei</taxon>
        <taxon>Acipenseriformes</taxon>
        <taxon>Acipenseridae</taxon>
        <taxon>Acipenser</taxon>
    </lineage>
</organism>
<feature type="region of interest" description="Disordered" evidence="1">
    <location>
        <begin position="13"/>
        <end position="34"/>
    </location>
</feature>
<keyword evidence="3" id="KW-1185">Reference proteome</keyword>
<comment type="caution">
    <text evidence="2">The sequence shown here is derived from an EMBL/GenBank/DDBJ whole genome shotgun (WGS) entry which is preliminary data.</text>
</comment>
<protein>
    <submittedName>
        <fullName evidence="2">Uncharacterized protein</fullName>
    </submittedName>
</protein>
<feature type="compositionally biased region" description="Basic and acidic residues" evidence="1">
    <location>
        <begin position="60"/>
        <end position="72"/>
    </location>
</feature>
<evidence type="ECO:0000313" key="3">
    <source>
        <dbReference type="Proteomes" id="UP000289886"/>
    </source>
</evidence>
<dbReference type="AlphaFoldDB" id="A0A444UGA7"/>
<proteinExistence type="predicted"/>
<accession>A0A444UGA7</accession>
<reference evidence="2 3" key="1">
    <citation type="submission" date="2019-01" db="EMBL/GenBank/DDBJ databases">
        <title>Draft Genome and Complete Hox-Cluster Characterization of the Sterlet Sturgeon (Acipenser ruthenus).</title>
        <authorList>
            <person name="Wei Q."/>
        </authorList>
    </citation>
    <scope>NUCLEOTIDE SEQUENCE [LARGE SCALE GENOMIC DNA]</scope>
    <source>
        <strain evidence="2">WHYD16114868_AA</strain>
        <tissue evidence="2">Blood</tissue>
    </source>
</reference>